<dbReference type="InterPro" id="IPR047768">
    <property type="entry name" value="Tn5p-like"/>
</dbReference>
<proteinExistence type="predicted"/>
<organism evidence="1 2">
    <name type="scientific">Nostoc cf. commune SO-36</name>
    <dbReference type="NCBI Taxonomy" id="449208"/>
    <lineage>
        <taxon>Bacteria</taxon>
        <taxon>Bacillati</taxon>
        <taxon>Cyanobacteriota</taxon>
        <taxon>Cyanophyceae</taxon>
        <taxon>Nostocales</taxon>
        <taxon>Nostocaceae</taxon>
        <taxon>Nostoc</taxon>
    </lineage>
</organism>
<dbReference type="InterPro" id="IPR012337">
    <property type="entry name" value="RNaseH-like_sf"/>
</dbReference>
<dbReference type="SUPFAM" id="SSF53098">
    <property type="entry name" value="Ribonuclease H-like"/>
    <property type="match status" value="1"/>
</dbReference>
<dbReference type="Proteomes" id="UP001055453">
    <property type="component" value="Chromosome"/>
</dbReference>
<accession>A0ABN6Q2D5</accession>
<keyword evidence="2" id="KW-1185">Reference proteome</keyword>
<dbReference type="Gene3D" id="3.90.350.10">
    <property type="entry name" value="Transposase Inhibitor Protein From Tn5, Chain A, domain 1"/>
    <property type="match status" value="1"/>
</dbReference>
<sequence length="162" mass="18474">MYEAMGKHQSVSIRQISKNRAEQVGYYRFLENENVTVGELVRSLSDQCVLQVEGKHILAISDTSEINLQAHVGRLKAKGIGVVGNNTDVGFYIHPTLILDAENGFPLGISTVHLWTRDINHADKHERKYHKLPIEQKESYKWLRSATDTQRCLENSTKKMIQ</sequence>
<evidence type="ECO:0000313" key="1">
    <source>
        <dbReference type="EMBL" id="BDI15513.1"/>
    </source>
</evidence>
<name>A0ABN6Q2D5_NOSCO</name>
<evidence type="ECO:0000313" key="2">
    <source>
        <dbReference type="Proteomes" id="UP001055453"/>
    </source>
</evidence>
<dbReference type="EMBL" id="AP025732">
    <property type="protein sequence ID" value="BDI15513.1"/>
    <property type="molecule type" value="Genomic_DNA"/>
</dbReference>
<evidence type="ECO:0008006" key="3">
    <source>
        <dbReference type="Google" id="ProtNLM"/>
    </source>
</evidence>
<reference evidence="1" key="1">
    <citation type="submission" date="2022-04" db="EMBL/GenBank/DDBJ databases">
        <title>Complete genome sequence of a cyanobacterium, Nostoc sp. SO-36, isolated in Antarctica.</title>
        <authorList>
            <person name="Kanesaki Y."/>
            <person name="Effendi D."/>
            <person name="Sakamoto T."/>
            <person name="Ohtani S."/>
            <person name="Awai K."/>
        </authorList>
    </citation>
    <scope>NUCLEOTIDE SEQUENCE</scope>
    <source>
        <strain evidence="1">SO-36</strain>
    </source>
</reference>
<dbReference type="PANTHER" id="PTHR37319">
    <property type="entry name" value="TRANSPOSASE"/>
    <property type="match status" value="1"/>
</dbReference>
<gene>
    <name evidence="1" type="ORF">ANSO36C_13150</name>
</gene>
<protein>
    <recommendedName>
        <fullName evidence="3">Transposase</fullName>
    </recommendedName>
</protein>
<dbReference type="PANTHER" id="PTHR37319:SF1">
    <property type="entry name" value="TRANSPOSASE TN5 DIMERISATION DOMAIN-CONTAINING PROTEIN"/>
    <property type="match status" value="1"/>
</dbReference>